<reference evidence="2" key="1">
    <citation type="submission" date="2020-11" db="EMBL/GenBank/DDBJ databases">
        <authorList>
            <person name="Tran Van P."/>
        </authorList>
    </citation>
    <scope>NUCLEOTIDE SEQUENCE</scope>
</reference>
<dbReference type="GO" id="GO:0003729">
    <property type="term" value="F:mRNA binding"/>
    <property type="evidence" value="ECO:0007669"/>
    <property type="project" value="InterPro"/>
</dbReference>
<evidence type="ECO:0000256" key="1">
    <source>
        <dbReference type="SAM" id="Coils"/>
    </source>
</evidence>
<dbReference type="AlphaFoldDB" id="A0A7R9CSC4"/>
<dbReference type="InterPro" id="IPR038737">
    <property type="entry name" value="SF3b_su1-like"/>
</dbReference>
<organism evidence="2">
    <name type="scientific">Timema cristinae</name>
    <name type="common">Walking stick</name>
    <dbReference type="NCBI Taxonomy" id="61476"/>
    <lineage>
        <taxon>Eukaryota</taxon>
        <taxon>Metazoa</taxon>
        <taxon>Ecdysozoa</taxon>
        <taxon>Arthropoda</taxon>
        <taxon>Hexapoda</taxon>
        <taxon>Insecta</taxon>
        <taxon>Pterygota</taxon>
        <taxon>Neoptera</taxon>
        <taxon>Polyneoptera</taxon>
        <taxon>Phasmatodea</taxon>
        <taxon>Timematodea</taxon>
        <taxon>Timematoidea</taxon>
        <taxon>Timematidae</taxon>
        <taxon>Timema</taxon>
    </lineage>
</organism>
<proteinExistence type="predicted"/>
<gene>
    <name evidence="2" type="ORF">TCEB3V08_LOCUS5636</name>
</gene>
<keyword evidence="1" id="KW-0175">Coiled coil</keyword>
<accession>A0A7R9CSC4</accession>
<dbReference type="EMBL" id="OC318119">
    <property type="protein sequence ID" value="CAD7400660.1"/>
    <property type="molecule type" value="Genomic_DNA"/>
</dbReference>
<feature type="coiled-coil region" evidence="1">
    <location>
        <begin position="54"/>
        <end position="81"/>
    </location>
</feature>
<dbReference type="GO" id="GO:0000245">
    <property type="term" value="P:spliceosomal complex assembly"/>
    <property type="evidence" value="ECO:0007669"/>
    <property type="project" value="InterPro"/>
</dbReference>
<evidence type="ECO:0000313" key="2">
    <source>
        <dbReference type="EMBL" id="CAD7400660.1"/>
    </source>
</evidence>
<sequence length="205" mass="23746">MATIPRTHEEVRALEERNEELDQYMRLNNVLIDGIPKLRKENVRDIVLMIGEKTANIEAQIRDIQSRKKELVDEINEKDRVGLGESGYYDRDIYDGGGSKFEGYVTSIAANDEVEDEDYDVVPFNQNKRPGYTAPAALLNDVAQSEKDYDPFAERRRPTIAEKEDEYRQKRRRMVISPERVDPFAQGLSQVIYLYLIVELHCLTC</sequence>
<protein>
    <submittedName>
        <fullName evidence="2">Uncharacterized protein</fullName>
    </submittedName>
</protein>
<name>A0A7R9CSC4_TIMCR</name>
<dbReference type="PANTHER" id="PTHR12097">
    <property type="entry name" value="SPLICING FACTOR 3B, SUBUNIT 1-RELATED"/>
    <property type="match status" value="1"/>
</dbReference>